<evidence type="ECO:0000313" key="2">
    <source>
        <dbReference type="Proteomes" id="UP000750197"/>
    </source>
</evidence>
<comment type="caution">
    <text evidence="1">The sequence shown here is derived from an EMBL/GenBank/DDBJ whole genome shotgun (WGS) entry which is preliminary data.</text>
</comment>
<name>A0A8J8CH42_9ARCH</name>
<protein>
    <submittedName>
        <fullName evidence="1">Uncharacterized protein</fullName>
    </submittedName>
</protein>
<dbReference type="AlphaFoldDB" id="A0A8J8CH42"/>
<organism evidence="1 2">
    <name type="scientific">Candidatus Sysuiplasma superficiale</name>
    <dbReference type="NCBI Taxonomy" id="2823368"/>
    <lineage>
        <taxon>Archaea</taxon>
        <taxon>Methanobacteriati</taxon>
        <taxon>Thermoplasmatota</taxon>
        <taxon>Thermoplasmata</taxon>
        <taxon>Candidatus Sysuiplasmatales</taxon>
        <taxon>Candidatus Sysuiplasmataceae</taxon>
        <taxon>Candidatus Sysuiplasma</taxon>
    </lineage>
</organism>
<dbReference type="EMBL" id="JAHEAC010000009">
    <property type="protein sequence ID" value="MBX8643493.1"/>
    <property type="molecule type" value="Genomic_DNA"/>
</dbReference>
<sequence length="53" mass="5846">MRVTLAHDLRSVFSTLKGFSPTNLKYMRSFDEGCSERTIGQQAADQSCPSGYG</sequence>
<dbReference type="Proteomes" id="UP000750197">
    <property type="component" value="Unassembled WGS sequence"/>
</dbReference>
<proteinExistence type="predicted"/>
<evidence type="ECO:0000313" key="1">
    <source>
        <dbReference type="EMBL" id="MBX8643493.1"/>
    </source>
</evidence>
<gene>
    <name evidence="1" type="ORF">KIY12_02015</name>
</gene>
<reference evidence="1" key="1">
    <citation type="submission" date="2021-05" db="EMBL/GenBank/DDBJ databases">
        <title>Genomic insights into ecological role and evolution of a novel Thermoplasmata order Candidatus Sysuiplasmatales.</title>
        <authorList>
            <person name="Yuan Y."/>
        </authorList>
    </citation>
    <scope>NUCLEOTIDE SEQUENCE</scope>
    <source>
        <strain evidence="1">TUT19-bin139</strain>
    </source>
</reference>
<accession>A0A8J8CH42</accession>